<keyword evidence="1" id="KW-0472">Membrane</keyword>
<accession>A0AAU9D4K8</accession>
<dbReference type="AlphaFoldDB" id="A0AAU9D4K8"/>
<evidence type="ECO:0000313" key="3">
    <source>
        <dbReference type="Proteomes" id="UP001321861"/>
    </source>
</evidence>
<feature type="transmembrane region" description="Helical" evidence="1">
    <location>
        <begin position="32"/>
        <end position="57"/>
    </location>
</feature>
<dbReference type="EMBL" id="AP026802">
    <property type="protein sequence ID" value="BDR58704.1"/>
    <property type="molecule type" value="Genomic_DNA"/>
</dbReference>
<organism evidence="2 3">
    <name type="scientific">Xylocopilactobacillus apicola</name>
    <dbReference type="NCBI Taxonomy" id="2932184"/>
    <lineage>
        <taxon>Bacteria</taxon>
        <taxon>Bacillati</taxon>
        <taxon>Bacillota</taxon>
        <taxon>Bacilli</taxon>
        <taxon>Lactobacillales</taxon>
        <taxon>Lactobacillaceae</taxon>
        <taxon>Xylocopilactobacillus</taxon>
    </lineage>
</organism>
<name>A0AAU9D4K8_9LACO</name>
<reference evidence="2 3" key="1">
    <citation type="journal article" date="2023" name="Microbiol. Spectr.">
        <title>Symbiosis of Carpenter Bees with Uncharacterized Lactic Acid Bacteria Showing NAD Auxotrophy.</title>
        <authorList>
            <person name="Kawasaki S."/>
            <person name="Ozawa K."/>
            <person name="Mori T."/>
            <person name="Yamamoto A."/>
            <person name="Ito M."/>
            <person name="Ohkuma M."/>
            <person name="Sakamoto M."/>
            <person name="Matsutani M."/>
        </authorList>
    </citation>
    <scope>NUCLEOTIDE SEQUENCE [LARGE SCALE GENOMIC DNA]</scope>
    <source>
        <strain evidence="2 3">XA3</strain>
    </source>
</reference>
<proteinExistence type="predicted"/>
<protein>
    <submittedName>
        <fullName evidence="2">Uncharacterized protein</fullName>
    </submittedName>
</protein>
<gene>
    <name evidence="2" type="ORF">XA3_11450</name>
</gene>
<sequence>MSSKEKLPQNFEPKALHATARYGRVIREVAGWSIPLAILSGLNPVVFVLIWGFLWVLTLTHRIDRY</sequence>
<dbReference type="RefSeq" id="WP_317634541.1">
    <property type="nucleotide sequence ID" value="NZ_AP026802.1"/>
</dbReference>
<evidence type="ECO:0000256" key="1">
    <source>
        <dbReference type="SAM" id="Phobius"/>
    </source>
</evidence>
<keyword evidence="1" id="KW-1133">Transmembrane helix</keyword>
<keyword evidence="1" id="KW-0812">Transmembrane</keyword>
<keyword evidence="3" id="KW-1185">Reference proteome</keyword>
<evidence type="ECO:0000313" key="2">
    <source>
        <dbReference type="EMBL" id="BDR58704.1"/>
    </source>
</evidence>
<dbReference type="Proteomes" id="UP001321861">
    <property type="component" value="Chromosome"/>
</dbReference>
<dbReference type="KEGG" id="xap:XA3_11450"/>